<accession>A0ABQ8U5Q2</accession>
<sequence>MPVATTFTLQKGSPTYPRNPKISRKLDTQRIEQSHTQIKEAEQEIQTGHIDRAVNKLEHIITNATRITKPNERKAKPWFNRNSYQARQLALHKLHSALTSRSEETLKEYANERRKYKTLIRESKREYYEEKAREIIEESENDPFRVLK</sequence>
<dbReference type="EMBL" id="JAJSOF020000001">
    <property type="protein sequence ID" value="KAJ4452220.1"/>
    <property type="molecule type" value="Genomic_DNA"/>
</dbReference>
<gene>
    <name evidence="1" type="ORF">ANN_03738</name>
</gene>
<evidence type="ECO:0000313" key="1">
    <source>
        <dbReference type="EMBL" id="KAJ4452220.1"/>
    </source>
</evidence>
<reference evidence="1 2" key="1">
    <citation type="journal article" date="2022" name="Allergy">
        <title>Genome assembly and annotation of Periplaneta americana reveal a comprehensive cockroach allergen profile.</title>
        <authorList>
            <person name="Wang L."/>
            <person name="Xiong Q."/>
            <person name="Saelim N."/>
            <person name="Wang L."/>
            <person name="Nong W."/>
            <person name="Wan A.T."/>
            <person name="Shi M."/>
            <person name="Liu X."/>
            <person name="Cao Q."/>
            <person name="Hui J.H.L."/>
            <person name="Sookrung N."/>
            <person name="Leung T.F."/>
            <person name="Tungtrongchitr A."/>
            <person name="Tsui S.K.W."/>
        </authorList>
    </citation>
    <scope>NUCLEOTIDE SEQUENCE [LARGE SCALE GENOMIC DNA]</scope>
    <source>
        <strain evidence="1">PWHHKU_190912</strain>
    </source>
</reference>
<evidence type="ECO:0000313" key="2">
    <source>
        <dbReference type="Proteomes" id="UP001148838"/>
    </source>
</evidence>
<dbReference type="Proteomes" id="UP001148838">
    <property type="component" value="Unassembled WGS sequence"/>
</dbReference>
<keyword evidence="2" id="KW-1185">Reference proteome</keyword>
<organism evidence="1 2">
    <name type="scientific">Periplaneta americana</name>
    <name type="common">American cockroach</name>
    <name type="synonym">Blatta americana</name>
    <dbReference type="NCBI Taxonomy" id="6978"/>
    <lineage>
        <taxon>Eukaryota</taxon>
        <taxon>Metazoa</taxon>
        <taxon>Ecdysozoa</taxon>
        <taxon>Arthropoda</taxon>
        <taxon>Hexapoda</taxon>
        <taxon>Insecta</taxon>
        <taxon>Pterygota</taxon>
        <taxon>Neoptera</taxon>
        <taxon>Polyneoptera</taxon>
        <taxon>Dictyoptera</taxon>
        <taxon>Blattodea</taxon>
        <taxon>Blattoidea</taxon>
        <taxon>Blattidae</taxon>
        <taxon>Blattinae</taxon>
        <taxon>Periplaneta</taxon>
    </lineage>
</organism>
<proteinExistence type="predicted"/>
<comment type="caution">
    <text evidence="1">The sequence shown here is derived from an EMBL/GenBank/DDBJ whole genome shotgun (WGS) entry which is preliminary data.</text>
</comment>
<name>A0ABQ8U5Q2_PERAM</name>
<protein>
    <submittedName>
        <fullName evidence="1">Uncharacterized protein</fullName>
    </submittedName>
</protein>